<name>A0A7C7ZFT8_9ARCH</name>
<evidence type="ECO:0000313" key="3">
    <source>
        <dbReference type="Proteomes" id="UP000589516"/>
    </source>
</evidence>
<proteinExistence type="predicted"/>
<accession>A0A7C7ZFT8</accession>
<reference evidence="3" key="1">
    <citation type="journal article" date="2019" name="bioRxiv">
        <title>Genome diversification in globally distributed novel marine Proteobacteria is linked to environmental adaptation.</title>
        <authorList>
            <person name="Zhou Z."/>
            <person name="Tran P.Q."/>
            <person name="Kieft K."/>
            <person name="Anantharaman K."/>
        </authorList>
    </citation>
    <scope>NUCLEOTIDE SEQUENCE [LARGE SCALE GENOMIC DNA]</scope>
</reference>
<dbReference type="AlphaFoldDB" id="A0A7C7ZFT8"/>
<dbReference type="Proteomes" id="UP000589516">
    <property type="component" value="Unassembled WGS sequence"/>
</dbReference>
<evidence type="ECO:0000256" key="1">
    <source>
        <dbReference type="SAM" id="Phobius"/>
    </source>
</evidence>
<keyword evidence="1" id="KW-0812">Transmembrane</keyword>
<organism evidence="2 3">
    <name type="scientific">Marine Group III euryarchaeote</name>
    <dbReference type="NCBI Taxonomy" id="2173149"/>
    <lineage>
        <taxon>Archaea</taxon>
        <taxon>Methanobacteriati</taxon>
        <taxon>Thermoplasmatota</taxon>
        <taxon>Thermoplasmata</taxon>
        <taxon>Candidatus Thermoprofundales</taxon>
    </lineage>
</organism>
<dbReference type="Pfam" id="PF18936">
    <property type="entry name" value="DUF5684"/>
    <property type="match status" value="1"/>
</dbReference>
<comment type="caution">
    <text evidence="2">The sequence shown here is derived from an EMBL/GenBank/DDBJ whole genome shotgun (WGS) entry which is preliminary data.</text>
</comment>
<gene>
    <name evidence="2" type="ORF">EYQ16_02115</name>
</gene>
<feature type="transmembrane region" description="Helical" evidence="1">
    <location>
        <begin position="56"/>
        <end position="78"/>
    </location>
</feature>
<feature type="transmembrane region" description="Helical" evidence="1">
    <location>
        <begin position="85"/>
        <end position="104"/>
    </location>
</feature>
<protein>
    <submittedName>
        <fullName evidence="2">Signal peptidase I</fullName>
    </submittedName>
</protein>
<feature type="transmembrane region" description="Helical" evidence="1">
    <location>
        <begin position="6"/>
        <end position="25"/>
    </location>
</feature>
<dbReference type="InterPro" id="IPR043739">
    <property type="entry name" value="DUF5684"/>
</dbReference>
<keyword evidence="1" id="KW-1133">Transmembrane helix</keyword>
<dbReference type="EMBL" id="DUAV01000021">
    <property type="protein sequence ID" value="HIG63300.1"/>
    <property type="molecule type" value="Genomic_DNA"/>
</dbReference>
<keyword evidence="1" id="KW-0472">Membrane</keyword>
<evidence type="ECO:0000313" key="2">
    <source>
        <dbReference type="EMBL" id="HIG63300.1"/>
    </source>
</evidence>
<feature type="transmembrane region" description="Helical" evidence="1">
    <location>
        <begin position="32"/>
        <end position="50"/>
    </location>
</feature>
<sequence length="105" mass="11984">MQHEIMMVVMLVIYIFFGYCLMVIAQKTGHGGNGWWGFIPILNVLLMFQIAGKPLWWIILLLIPIVNLVIIILTYLAMAEARGKPAWMGLLCLFWIGFPILAFSD</sequence>